<name>A0A3F3PJC7_9EURO</name>
<feature type="domain" description="Glucose-methanol-choline oxidoreductase N-terminal" evidence="3">
    <location>
        <begin position="15"/>
        <end position="223"/>
    </location>
</feature>
<keyword evidence="5" id="KW-1185">Reference proteome</keyword>
<evidence type="ECO:0000313" key="4">
    <source>
        <dbReference type="EMBL" id="RDH26842.1"/>
    </source>
</evidence>
<dbReference type="Gene3D" id="3.50.50.60">
    <property type="entry name" value="FAD/NAD(P)-binding domain"/>
    <property type="match status" value="1"/>
</dbReference>
<gene>
    <name evidence="4" type="ORF">BDQ94DRAFT_154953</name>
</gene>
<evidence type="ECO:0000256" key="2">
    <source>
        <dbReference type="SAM" id="MobiDB-lite"/>
    </source>
</evidence>
<dbReference type="Proteomes" id="UP000253729">
    <property type="component" value="Unassembled WGS sequence"/>
</dbReference>
<dbReference type="Pfam" id="PF00732">
    <property type="entry name" value="GMC_oxred_N"/>
    <property type="match status" value="1"/>
</dbReference>
<dbReference type="PANTHER" id="PTHR11552:SF78">
    <property type="entry name" value="GLUCOSE-METHANOL-CHOLINE OXIDOREDUCTASE N-TERMINAL DOMAIN-CONTAINING PROTEIN"/>
    <property type="match status" value="1"/>
</dbReference>
<dbReference type="PROSITE" id="PS51257">
    <property type="entry name" value="PROKAR_LIPOPROTEIN"/>
    <property type="match status" value="1"/>
</dbReference>
<dbReference type="Gene3D" id="3.30.560.10">
    <property type="entry name" value="Glucose Oxidase, domain 3"/>
    <property type="match status" value="1"/>
</dbReference>
<evidence type="ECO:0000256" key="1">
    <source>
        <dbReference type="ARBA" id="ARBA00010790"/>
    </source>
</evidence>
<evidence type="ECO:0000259" key="3">
    <source>
        <dbReference type="Pfam" id="PF00732"/>
    </source>
</evidence>
<reference evidence="4 5" key="1">
    <citation type="submission" date="2018-07" db="EMBL/GenBank/DDBJ databases">
        <title>The genomes of Aspergillus section Nigri reveals drivers in fungal speciation.</title>
        <authorList>
            <consortium name="DOE Joint Genome Institute"/>
            <person name="Vesth T.C."/>
            <person name="Nybo J."/>
            <person name="Theobald S."/>
            <person name="Brandl J."/>
            <person name="Frisvad J.C."/>
            <person name="Nielsen K.F."/>
            <person name="Lyhne E.K."/>
            <person name="Kogle M.E."/>
            <person name="Kuo A."/>
            <person name="Riley R."/>
            <person name="Clum A."/>
            <person name="Nolan M."/>
            <person name="Lipzen A."/>
            <person name="Salamov A."/>
            <person name="Henrissat B."/>
            <person name="Wiebenga A."/>
            <person name="De vries R.P."/>
            <person name="Grigoriev I.V."/>
            <person name="Mortensen U.H."/>
            <person name="Andersen M.R."/>
            <person name="Baker S.E."/>
        </authorList>
    </citation>
    <scope>NUCLEOTIDE SEQUENCE [LARGE SCALE GENOMIC DNA]</scope>
    <source>
        <strain evidence="4 5">CBS 139.54b</strain>
    </source>
</reference>
<evidence type="ECO:0000313" key="5">
    <source>
        <dbReference type="Proteomes" id="UP000253729"/>
    </source>
</evidence>
<organism evidence="4 5">
    <name type="scientific">Aspergillus welwitschiae</name>
    <dbReference type="NCBI Taxonomy" id="1341132"/>
    <lineage>
        <taxon>Eukaryota</taxon>
        <taxon>Fungi</taxon>
        <taxon>Dikarya</taxon>
        <taxon>Ascomycota</taxon>
        <taxon>Pezizomycotina</taxon>
        <taxon>Eurotiomycetes</taxon>
        <taxon>Eurotiomycetidae</taxon>
        <taxon>Eurotiales</taxon>
        <taxon>Aspergillaceae</taxon>
        <taxon>Aspergillus</taxon>
        <taxon>Aspergillus subgen. Circumdati</taxon>
    </lineage>
</organism>
<feature type="region of interest" description="Disordered" evidence="2">
    <location>
        <begin position="203"/>
        <end position="225"/>
    </location>
</feature>
<dbReference type="GO" id="GO:0016614">
    <property type="term" value="F:oxidoreductase activity, acting on CH-OH group of donors"/>
    <property type="evidence" value="ECO:0007669"/>
    <property type="project" value="InterPro"/>
</dbReference>
<dbReference type="InterPro" id="IPR036188">
    <property type="entry name" value="FAD/NAD-bd_sf"/>
</dbReference>
<dbReference type="GeneID" id="38136742"/>
<dbReference type="GO" id="GO:0050660">
    <property type="term" value="F:flavin adenine dinucleotide binding"/>
    <property type="evidence" value="ECO:0007669"/>
    <property type="project" value="InterPro"/>
</dbReference>
<dbReference type="InterPro" id="IPR012132">
    <property type="entry name" value="GMC_OxRdtase"/>
</dbReference>
<protein>
    <submittedName>
        <fullName evidence="4">Glucose-methanol-choline oxidoreductase</fullName>
    </submittedName>
</protein>
<sequence length="225" mass="24173">MGIYTRLPKGVDEVDIIVAGGGTAGCVVASRLADADPSLSILVIEGGQNNKGNHLLAFPLLFPTALLPTSTATLFYKGNAEPQLDNREMVVPTGGVLGGGSSINMMMYTRAQRHDWDSWAIPEWSINEMIPFLKKFETYHGPGPESVHGKDGPIVVSPGTFYSERMAAQFIAAANEVGYPTVKDLQDLDTSNGVQRSLRFVGTDGRSQDAASNYLHPKLEDGAHP</sequence>
<dbReference type="STRING" id="1341132.A0A3F3PJC7"/>
<accession>A0A3F3PJC7</accession>
<dbReference type="PANTHER" id="PTHR11552">
    <property type="entry name" value="GLUCOSE-METHANOL-CHOLINE GMC OXIDOREDUCTASE"/>
    <property type="match status" value="1"/>
</dbReference>
<proteinExistence type="inferred from homology"/>
<comment type="similarity">
    <text evidence="1">Belongs to the GMC oxidoreductase family.</text>
</comment>
<dbReference type="AlphaFoldDB" id="A0A3F3PJC7"/>
<dbReference type="RefSeq" id="XP_026619864.1">
    <property type="nucleotide sequence ID" value="XM_026768386.1"/>
</dbReference>
<dbReference type="InterPro" id="IPR000172">
    <property type="entry name" value="GMC_OxRdtase_N"/>
</dbReference>
<dbReference type="EMBL" id="KZ852114">
    <property type="protein sequence ID" value="RDH26842.1"/>
    <property type="molecule type" value="Genomic_DNA"/>
</dbReference>
<dbReference type="SUPFAM" id="SSF51905">
    <property type="entry name" value="FAD/NAD(P)-binding domain"/>
    <property type="match status" value="1"/>
</dbReference>